<protein>
    <submittedName>
        <fullName evidence="1">Late blight resistance protein</fullName>
    </submittedName>
</protein>
<dbReference type="Gramene" id="PGSC0003DMT400030103">
    <property type="protein sequence ID" value="PGSC0003DMT400030103"/>
    <property type="gene ID" value="PGSC0003DMG400011533"/>
</dbReference>
<dbReference type="AlphaFoldDB" id="M1ATR0"/>
<sequence length="50" mass="5737">MQANWHQYIECTSMRAGKLNNNLSLKGVQRNSYLGSTQLNLTDSFQYKAI</sequence>
<dbReference type="EnsemblPlants" id="PGSC0003DMT400030103">
    <property type="protein sequence ID" value="PGSC0003DMT400030103"/>
    <property type="gene ID" value="PGSC0003DMG400011533"/>
</dbReference>
<dbReference type="Proteomes" id="UP000011115">
    <property type="component" value="Unassembled WGS sequence"/>
</dbReference>
<dbReference type="InParanoid" id="M1ATR0"/>
<keyword evidence="2" id="KW-1185">Reference proteome</keyword>
<reference evidence="2" key="1">
    <citation type="journal article" date="2011" name="Nature">
        <title>Genome sequence and analysis of the tuber crop potato.</title>
        <authorList>
            <consortium name="The Potato Genome Sequencing Consortium"/>
        </authorList>
    </citation>
    <scope>NUCLEOTIDE SEQUENCE [LARGE SCALE GENOMIC DNA]</scope>
    <source>
        <strain evidence="2">cv. DM1-3 516 R44</strain>
    </source>
</reference>
<dbReference type="PaxDb" id="4113-PGSC0003DMT400030103"/>
<evidence type="ECO:0000313" key="1">
    <source>
        <dbReference type="EnsemblPlants" id="PGSC0003DMT400030103"/>
    </source>
</evidence>
<organism evidence="1 2">
    <name type="scientific">Solanum tuberosum</name>
    <name type="common">Potato</name>
    <dbReference type="NCBI Taxonomy" id="4113"/>
    <lineage>
        <taxon>Eukaryota</taxon>
        <taxon>Viridiplantae</taxon>
        <taxon>Streptophyta</taxon>
        <taxon>Embryophyta</taxon>
        <taxon>Tracheophyta</taxon>
        <taxon>Spermatophyta</taxon>
        <taxon>Magnoliopsida</taxon>
        <taxon>eudicotyledons</taxon>
        <taxon>Gunneridae</taxon>
        <taxon>Pentapetalae</taxon>
        <taxon>asterids</taxon>
        <taxon>lamiids</taxon>
        <taxon>Solanales</taxon>
        <taxon>Solanaceae</taxon>
        <taxon>Solanoideae</taxon>
        <taxon>Solaneae</taxon>
        <taxon>Solanum</taxon>
    </lineage>
</organism>
<accession>M1ATR0</accession>
<name>M1ATR0_SOLTU</name>
<reference evidence="1" key="2">
    <citation type="submission" date="2015-06" db="UniProtKB">
        <authorList>
            <consortium name="EnsemblPlants"/>
        </authorList>
    </citation>
    <scope>IDENTIFICATION</scope>
    <source>
        <strain evidence="1">DM1-3 516 R44</strain>
    </source>
</reference>
<dbReference type="HOGENOM" id="CLU_3128045_0_0_1"/>
<evidence type="ECO:0000313" key="2">
    <source>
        <dbReference type="Proteomes" id="UP000011115"/>
    </source>
</evidence>
<proteinExistence type="predicted"/>